<keyword evidence="3" id="KW-1185">Reference proteome</keyword>
<feature type="region of interest" description="Disordered" evidence="1">
    <location>
        <begin position="63"/>
        <end position="89"/>
    </location>
</feature>
<evidence type="ECO:0000313" key="2">
    <source>
        <dbReference type="EMBL" id="GAA1403900.1"/>
    </source>
</evidence>
<gene>
    <name evidence="2" type="ORF">GCM10009613_65660</name>
</gene>
<dbReference type="Proteomes" id="UP001501414">
    <property type="component" value="Unassembled WGS sequence"/>
</dbReference>
<sequence>MARRRNRNMTMEEAITKAVRGQRTPRTTTTYRQIKDLIKTYGDRDAADRLGVSPRTLRAWVHPDRAKRRAPSRANRGKIGAEHNTREVRRATAPRRRLNRLGQKGIKVNFTGQAGPAPMGKDYRRLRKITADLPPDAAEAIMHAYVEDGPAGAEAAFREAMREHYHDADWQFSDPQEFRFDDSELHGDGDDW</sequence>
<proteinExistence type="predicted"/>
<dbReference type="RefSeq" id="WP_344030641.1">
    <property type="nucleotide sequence ID" value="NZ_BAAAJK010000066.1"/>
</dbReference>
<comment type="caution">
    <text evidence="2">The sequence shown here is derived from an EMBL/GenBank/DDBJ whole genome shotgun (WGS) entry which is preliminary data.</text>
</comment>
<dbReference type="EMBL" id="BAAAJK010000066">
    <property type="protein sequence ID" value="GAA1403900.1"/>
    <property type="molecule type" value="Genomic_DNA"/>
</dbReference>
<evidence type="ECO:0000313" key="3">
    <source>
        <dbReference type="Proteomes" id="UP001501414"/>
    </source>
</evidence>
<name>A0ABN1YCB0_9PSEU</name>
<accession>A0ABN1YCB0</accession>
<protein>
    <submittedName>
        <fullName evidence="2">Uncharacterized protein</fullName>
    </submittedName>
</protein>
<reference evidence="2 3" key="1">
    <citation type="journal article" date="2019" name="Int. J. Syst. Evol. Microbiol.">
        <title>The Global Catalogue of Microorganisms (GCM) 10K type strain sequencing project: providing services to taxonomists for standard genome sequencing and annotation.</title>
        <authorList>
            <consortium name="The Broad Institute Genomics Platform"/>
            <consortium name="The Broad Institute Genome Sequencing Center for Infectious Disease"/>
            <person name="Wu L."/>
            <person name="Ma J."/>
        </authorList>
    </citation>
    <scope>NUCLEOTIDE SEQUENCE [LARGE SCALE GENOMIC DNA]</scope>
    <source>
        <strain evidence="2 3">JCM 11896</strain>
    </source>
</reference>
<evidence type="ECO:0000256" key="1">
    <source>
        <dbReference type="SAM" id="MobiDB-lite"/>
    </source>
</evidence>
<feature type="compositionally biased region" description="Basic and acidic residues" evidence="1">
    <location>
        <begin position="79"/>
        <end position="89"/>
    </location>
</feature>
<organism evidence="2 3">
    <name type="scientific">Pseudonocardia kongjuensis</name>
    <dbReference type="NCBI Taxonomy" id="102227"/>
    <lineage>
        <taxon>Bacteria</taxon>
        <taxon>Bacillati</taxon>
        <taxon>Actinomycetota</taxon>
        <taxon>Actinomycetes</taxon>
        <taxon>Pseudonocardiales</taxon>
        <taxon>Pseudonocardiaceae</taxon>
        <taxon>Pseudonocardia</taxon>
    </lineage>
</organism>